<comment type="caution">
    <text evidence="2">The sequence shown here is derived from an EMBL/GenBank/DDBJ whole genome shotgun (WGS) entry which is preliminary data.</text>
</comment>
<gene>
    <name evidence="2" type="ORF">BLAHAN_05457</name>
</gene>
<dbReference type="PANTHER" id="PTHR39639">
    <property type="entry name" value="CHROMOSOME 16, WHOLE GENOME SHOTGUN SEQUENCE"/>
    <property type="match status" value="1"/>
</dbReference>
<evidence type="ECO:0000313" key="3">
    <source>
        <dbReference type="Proteomes" id="UP000003755"/>
    </source>
</evidence>
<name>C9L7T7_BLAHA</name>
<evidence type="ECO:0000313" key="2">
    <source>
        <dbReference type="EMBL" id="EEX21832.1"/>
    </source>
</evidence>
<dbReference type="EMBL" id="ABYU02000016">
    <property type="protein sequence ID" value="EEX21832.1"/>
    <property type="molecule type" value="Genomic_DNA"/>
</dbReference>
<dbReference type="PANTHER" id="PTHR39639:SF1">
    <property type="entry name" value="DUF262 DOMAIN-CONTAINING PROTEIN"/>
    <property type="match status" value="1"/>
</dbReference>
<dbReference type="AlphaFoldDB" id="C9L7T7"/>
<dbReference type="Proteomes" id="UP000003755">
    <property type="component" value="Unassembled WGS sequence"/>
</dbReference>
<accession>C9L7T7</accession>
<proteinExistence type="predicted"/>
<dbReference type="eggNOG" id="COG1479">
    <property type="taxonomic scope" value="Bacteria"/>
</dbReference>
<sequence>MSLRKANITWNSKQISKMIDNEKVTFDNVVQRGDVWETARRSYLIDSMITGYPVPPIYAKRGDEKIYDILEGQQRLLTINKLLHDEFALTGLNDIVIIDEVTGEMKTYQLNGLRFSELPEEIQEIINTFNFTIYYFDDITPEEVREMFKRLNNGKPLSTKERNIANCEDIENIMEIGEHEIFHEMMNKKAYHAKKYVPIIVKMYLMIYEPLDEVSFEGKHFNPVIEKLRITEEEKKKLIDVFDLIEYVHDSIASDTDKASAKIAKKIYKETHLVSLIPFVKKAVEENLNADIFTDWIMKFFSSTDGASISDEYNLASQAGSAKNENIQKRHRALEKNFEEFFDKIENIEM</sequence>
<dbReference type="InterPro" id="IPR004919">
    <property type="entry name" value="GmrSD_N"/>
</dbReference>
<organism evidence="2 3">
    <name type="scientific">Blautia hansenii DSM 20583</name>
    <dbReference type="NCBI Taxonomy" id="537007"/>
    <lineage>
        <taxon>Bacteria</taxon>
        <taxon>Bacillati</taxon>
        <taxon>Bacillota</taxon>
        <taxon>Clostridia</taxon>
        <taxon>Lachnospirales</taxon>
        <taxon>Lachnospiraceae</taxon>
        <taxon>Blautia</taxon>
    </lineage>
</organism>
<reference evidence="2" key="1">
    <citation type="submission" date="2009-09" db="EMBL/GenBank/DDBJ databases">
        <authorList>
            <person name="Weinstock G."/>
            <person name="Sodergren E."/>
            <person name="Clifton S."/>
            <person name="Fulton L."/>
            <person name="Fulton B."/>
            <person name="Courtney L."/>
            <person name="Fronick C."/>
            <person name="Harrison M."/>
            <person name="Strong C."/>
            <person name="Farmer C."/>
            <person name="Delahaunty K."/>
            <person name="Markovic C."/>
            <person name="Hall O."/>
            <person name="Minx P."/>
            <person name="Tomlinson C."/>
            <person name="Mitreva M."/>
            <person name="Nelson J."/>
            <person name="Hou S."/>
            <person name="Wollam A."/>
            <person name="Pepin K.H."/>
            <person name="Johnson M."/>
            <person name="Bhonagiri V."/>
            <person name="Nash W.E."/>
            <person name="Warren W."/>
            <person name="Chinwalla A."/>
            <person name="Mardis E.R."/>
            <person name="Wilson R.K."/>
        </authorList>
    </citation>
    <scope>NUCLEOTIDE SEQUENCE [LARGE SCALE GENOMIC DNA]</scope>
    <source>
        <strain evidence="2">DSM 20583</strain>
    </source>
</reference>
<dbReference type="RefSeq" id="WP_003020621.1">
    <property type="nucleotide sequence ID" value="NZ_CP022413.2"/>
</dbReference>
<protein>
    <recommendedName>
        <fullName evidence="1">GmrSD restriction endonucleases N-terminal domain-containing protein</fullName>
    </recommendedName>
</protein>
<feature type="domain" description="GmrSD restriction endonucleases N-terminal" evidence="1">
    <location>
        <begin position="16"/>
        <end position="161"/>
    </location>
</feature>
<evidence type="ECO:0000259" key="1">
    <source>
        <dbReference type="Pfam" id="PF03235"/>
    </source>
</evidence>
<dbReference type="Pfam" id="PF03235">
    <property type="entry name" value="GmrSD_N"/>
    <property type="match status" value="1"/>
</dbReference>
<dbReference type="KEGG" id="bhan:CGC63_09430"/>
<dbReference type="STRING" id="537007.BLAHAN_05457"/>
<keyword evidence="3" id="KW-1185">Reference proteome</keyword>
<dbReference type="HOGENOM" id="CLU_050653_0_0_9"/>